<proteinExistence type="predicted"/>
<protein>
    <submittedName>
        <fullName evidence="8">Ferredoxin</fullName>
    </submittedName>
</protein>
<dbReference type="InterPro" id="IPR051269">
    <property type="entry name" value="Fe-S_cluster_ET"/>
</dbReference>
<evidence type="ECO:0000313" key="9">
    <source>
        <dbReference type="Proteomes" id="UP001300745"/>
    </source>
</evidence>
<dbReference type="PANTHER" id="PTHR36923">
    <property type="entry name" value="FERREDOXIN"/>
    <property type="match status" value="1"/>
</dbReference>
<dbReference type="EMBL" id="JAPJDO010000012">
    <property type="protein sequence ID" value="MCX2938185.1"/>
    <property type="molecule type" value="Genomic_DNA"/>
</dbReference>
<evidence type="ECO:0000256" key="1">
    <source>
        <dbReference type="ARBA" id="ARBA00001927"/>
    </source>
</evidence>
<evidence type="ECO:0000256" key="3">
    <source>
        <dbReference type="ARBA" id="ARBA00022723"/>
    </source>
</evidence>
<dbReference type="Proteomes" id="UP001300745">
    <property type="component" value="Unassembled WGS sequence"/>
</dbReference>
<dbReference type="PANTHER" id="PTHR36923:SF3">
    <property type="entry name" value="FERREDOXIN"/>
    <property type="match status" value="1"/>
</dbReference>
<keyword evidence="9" id="KW-1185">Reference proteome</keyword>
<evidence type="ECO:0000256" key="4">
    <source>
        <dbReference type="ARBA" id="ARBA00022982"/>
    </source>
</evidence>
<keyword evidence="6" id="KW-0411">Iron-sulfur</keyword>
<comment type="caution">
    <text evidence="8">The sequence shown here is derived from an EMBL/GenBank/DDBJ whole genome shotgun (WGS) entry which is preliminary data.</text>
</comment>
<evidence type="ECO:0000313" key="8">
    <source>
        <dbReference type="EMBL" id="MCX2938185.1"/>
    </source>
</evidence>
<gene>
    <name evidence="8" type="ORF">ORI27_15865</name>
</gene>
<organism evidence="8 9">
    <name type="scientific">Mycobacterium pinniadriaticum</name>
    <dbReference type="NCBI Taxonomy" id="2994102"/>
    <lineage>
        <taxon>Bacteria</taxon>
        <taxon>Bacillati</taxon>
        <taxon>Actinomycetota</taxon>
        <taxon>Actinomycetes</taxon>
        <taxon>Mycobacteriales</taxon>
        <taxon>Mycobacteriaceae</taxon>
        <taxon>Mycobacterium</taxon>
    </lineage>
</organism>
<keyword evidence="2" id="KW-0813">Transport</keyword>
<accession>A0ABT3SH11</accession>
<dbReference type="Pfam" id="PF13459">
    <property type="entry name" value="Fer4_15"/>
    <property type="match status" value="1"/>
</dbReference>
<evidence type="ECO:0000256" key="6">
    <source>
        <dbReference type="ARBA" id="ARBA00023014"/>
    </source>
</evidence>
<keyword evidence="7" id="KW-0003">3Fe-4S</keyword>
<evidence type="ECO:0000256" key="5">
    <source>
        <dbReference type="ARBA" id="ARBA00023004"/>
    </source>
</evidence>
<dbReference type="Gene3D" id="3.30.70.20">
    <property type="match status" value="1"/>
</dbReference>
<keyword evidence="5" id="KW-0408">Iron</keyword>
<dbReference type="SUPFAM" id="SSF54862">
    <property type="entry name" value="4Fe-4S ferredoxins"/>
    <property type="match status" value="1"/>
</dbReference>
<evidence type="ECO:0000256" key="2">
    <source>
        <dbReference type="ARBA" id="ARBA00022448"/>
    </source>
</evidence>
<evidence type="ECO:0000256" key="7">
    <source>
        <dbReference type="ARBA" id="ARBA00023291"/>
    </source>
</evidence>
<keyword evidence="4" id="KW-0249">Electron transport</keyword>
<name>A0ABT3SH11_9MYCO</name>
<comment type="cofactor">
    <cofactor evidence="1">
        <name>[3Fe-4S] cluster</name>
        <dbReference type="ChEBI" id="CHEBI:21137"/>
    </cofactor>
</comment>
<dbReference type="RefSeq" id="WP_265997883.1">
    <property type="nucleotide sequence ID" value="NZ_JAPJDN010000012.1"/>
</dbReference>
<keyword evidence="3" id="KW-0479">Metal-binding</keyword>
<sequence length="63" mass="6838">MRVIVNWDLCESNALCEAAAPNVFTVGDDDQLTVHEDEVDSTELSALESAVSSCPKQALRLTE</sequence>
<reference evidence="8 9" key="1">
    <citation type="submission" date="2022-11" db="EMBL/GenBank/DDBJ databases">
        <title>Mycobacterium sp. nov.</title>
        <authorList>
            <person name="Papic B."/>
            <person name="Spicic S."/>
            <person name="Duvnjak S."/>
        </authorList>
    </citation>
    <scope>NUCLEOTIDE SEQUENCE [LARGE SCALE GENOMIC DNA]</scope>
    <source>
        <strain evidence="8 9">CVI_P4</strain>
    </source>
</reference>